<dbReference type="CDD" id="cd20335">
    <property type="entry name" value="BRcat_RBR"/>
    <property type="match status" value="1"/>
</dbReference>
<evidence type="ECO:0000256" key="2">
    <source>
        <dbReference type="ARBA" id="ARBA00012251"/>
    </source>
</evidence>
<keyword evidence="6" id="KW-0863">Zinc-finger</keyword>
<evidence type="ECO:0000313" key="11">
    <source>
        <dbReference type="Proteomes" id="UP000274131"/>
    </source>
</evidence>
<accession>A0A158QBE2</accession>
<proteinExistence type="predicted"/>
<dbReference type="GO" id="GO:0008270">
    <property type="term" value="F:zinc ion binding"/>
    <property type="evidence" value="ECO:0007669"/>
    <property type="project" value="UniProtKB-KW"/>
</dbReference>
<keyword evidence="11" id="KW-1185">Reference proteome</keyword>
<dbReference type="Proteomes" id="UP000274131">
    <property type="component" value="Unassembled WGS sequence"/>
</dbReference>
<evidence type="ECO:0000256" key="3">
    <source>
        <dbReference type="ARBA" id="ARBA00022679"/>
    </source>
</evidence>
<gene>
    <name evidence="10" type="ORF">EVEC_LOCUS8699</name>
</gene>
<dbReference type="EC" id="2.3.2.31" evidence="2"/>
<keyword evidence="5" id="KW-0677">Repeat</keyword>
<dbReference type="Pfam" id="PF22191">
    <property type="entry name" value="IBR_1"/>
    <property type="match status" value="1"/>
</dbReference>
<evidence type="ECO:0000256" key="1">
    <source>
        <dbReference type="ARBA" id="ARBA00001798"/>
    </source>
</evidence>
<dbReference type="GO" id="GO:0061630">
    <property type="term" value="F:ubiquitin protein ligase activity"/>
    <property type="evidence" value="ECO:0007669"/>
    <property type="project" value="UniProtKB-EC"/>
</dbReference>
<dbReference type="AlphaFoldDB" id="A0A158QBE2"/>
<dbReference type="InterPro" id="IPR031127">
    <property type="entry name" value="E3_UB_ligase_RBR"/>
</dbReference>
<evidence type="ECO:0000259" key="9">
    <source>
        <dbReference type="PROSITE" id="PS51873"/>
    </source>
</evidence>
<dbReference type="Gene3D" id="1.20.120.1750">
    <property type="match status" value="1"/>
</dbReference>
<comment type="catalytic activity">
    <reaction evidence="1">
        <text>[E2 ubiquitin-conjugating enzyme]-S-ubiquitinyl-L-cysteine + [acceptor protein]-L-lysine = [E2 ubiquitin-conjugating enzyme]-L-cysteine + [acceptor protein]-N(6)-ubiquitinyl-L-lysine.</text>
        <dbReference type="EC" id="2.3.2.31"/>
    </reaction>
</comment>
<keyword evidence="4" id="KW-0479">Metal-binding</keyword>
<feature type="domain" description="RING-type" evidence="9">
    <location>
        <begin position="311"/>
        <end position="519"/>
    </location>
</feature>
<dbReference type="PANTHER" id="PTHR11685">
    <property type="entry name" value="RBR FAMILY RING FINGER AND IBR DOMAIN-CONTAINING"/>
    <property type="match status" value="1"/>
</dbReference>
<sequence length="558" mass="64167">LCCADPFAATIVGSFAAHVQPWSGFQSSLVVVEGDGTSFIEDDDLKEWLGRHMSGDSLKVNKKEDVIFFKLKLADVEPLKTEEDFIDLFGPIFHYLGVVTIDISLHRHCAFLNESLDEIDDIYQKFLNYTKSLAFSYEFLRRRSFLDNNANVPDIDSGTLPFNVHVQRCGQNNEFDATLLCSNEETFEVFSRTFKEEKQIAQLSRICKREMVVNFEPRVRLGVLVSRELLVAVKDDLVEMDHKFRLKRWARIALKEAPCKLVALFVDAEEVKLYPVKIWSLALNKFRDPYYLTGPSKHKNEFRLKLLELSRSISCLQLSHTFQVGSFPLECAGCQTKFSVGDLKNIFLEDEKKSQTARFWHPLAQAVLKYFISRNSDKFFYCPTPDCLGVYKRFEKGTASKCLLCGKLRCSHCGEDHKGLSCANLKSLKGKLDSSLSHWLRYYFTAFVSLVRVHFSEDLRSRRLCPNCQSPIEKVGGCYHMECPVCKKHFCWVCLFSAETSGRVYEHTESVHKTCGVDLQLLINEVYQWDGSQLYIPAFEDLLLDDNLKADYWRKNGL</sequence>
<protein>
    <recommendedName>
        <fullName evidence="2">RBR-type E3 ubiquitin transferase</fullName>
        <ecNumber evidence="2">2.3.2.31</ecNumber>
    </recommendedName>
</protein>
<evidence type="ECO:0000256" key="6">
    <source>
        <dbReference type="ARBA" id="ARBA00022771"/>
    </source>
</evidence>
<evidence type="ECO:0000313" key="10">
    <source>
        <dbReference type="EMBL" id="VDD93948.1"/>
    </source>
</evidence>
<keyword evidence="3" id="KW-0808">Transferase</keyword>
<dbReference type="STRING" id="51028.A0A158QBE2"/>
<reference evidence="12" key="1">
    <citation type="submission" date="2016-04" db="UniProtKB">
        <authorList>
            <consortium name="WormBaseParasite"/>
        </authorList>
    </citation>
    <scope>IDENTIFICATION</scope>
</reference>
<dbReference type="SMART" id="SM00647">
    <property type="entry name" value="IBR"/>
    <property type="match status" value="2"/>
</dbReference>
<name>A0A158QBE2_ENTVE</name>
<dbReference type="EMBL" id="UXUI01009561">
    <property type="protein sequence ID" value="VDD93948.1"/>
    <property type="molecule type" value="Genomic_DNA"/>
</dbReference>
<dbReference type="PROSITE" id="PS51873">
    <property type="entry name" value="TRIAD"/>
    <property type="match status" value="1"/>
</dbReference>
<dbReference type="OrthoDB" id="61092at2759"/>
<evidence type="ECO:0000256" key="7">
    <source>
        <dbReference type="ARBA" id="ARBA00022786"/>
    </source>
</evidence>
<evidence type="ECO:0000256" key="5">
    <source>
        <dbReference type="ARBA" id="ARBA00022737"/>
    </source>
</evidence>
<dbReference type="GO" id="GO:0016567">
    <property type="term" value="P:protein ubiquitination"/>
    <property type="evidence" value="ECO:0007669"/>
    <property type="project" value="InterPro"/>
</dbReference>
<evidence type="ECO:0000256" key="4">
    <source>
        <dbReference type="ARBA" id="ARBA00022723"/>
    </source>
</evidence>
<keyword evidence="8" id="KW-0862">Zinc</keyword>
<dbReference type="Pfam" id="PF01485">
    <property type="entry name" value="IBR"/>
    <property type="match status" value="1"/>
</dbReference>
<dbReference type="CDD" id="cd22585">
    <property type="entry name" value="Rcat_RBR_DEAH12-like"/>
    <property type="match status" value="1"/>
</dbReference>
<keyword evidence="7" id="KW-0833">Ubl conjugation pathway</keyword>
<dbReference type="InterPro" id="IPR044066">
    <property type="entry name" value="TRIAD_supradom"/>
</dbReference>
<reference evidence="10 11" key="2">
    <citation type="submission" date="2018-10" db="EMBL/GenBank/DDBJ databases">
        <authorList>
            <consortium name="Pathogen Informatics"/>
        </authorList>
    </citation>
    <scope>NUCLEOTIDE SEQUENCE [LARGE SCALE GENOMIC DNA]</scope>
</reference>
<dbReference type="SUPFAM" id="SSF57850">
    <property type="entry name" value="RING/U-box"/>
    <property type="match status" value="1"/>
</dbReference>
<organism evidence="12">
    <name type="scientific">Enterobius vermicularis</name>
    <name type="common">Human pinworm</name>
    <dbReference type="NCBI Taxonomy" id="51028"/>
    <lineage>
        <taxon>Eukaryota</taxon>
        <taxon>Metazoa</taxon>
        <taxon>Ecdysozoa</taxon>
        <taxon>Nematoda</taxon>
        <taxon>Chromadorea</taxon>
        <taxon>Rhabditida</taxon>
        <taxon>Spirurina</taxon>
        <taxon>Oxyuridomorpha</taxon>
        <taxon>Oxyuroidea</taxon>
        <taxon>Oxyuridae</taxon>
        <taxon>Enterobius</taxon>
    </lineage>
</organism>
<dbReference type="InterPro" id="IPR002867">
    <property type="entry name" value="IBR_dom"/>
</dbReference>
<evidence type="ECO:0000256" key="8">
    <source>
        <dbReference type="ARBA" id="ARBA00022833"/>
    </source>
</evidence>
<dbReference type="WBParaSite" id="EVEC_0000925801-mRNA-1">
    <property type="protein sequence ID" value="EVEC_0000925801-mRNA-1"/>
    <property type="gene ID" value="EVEC_0000925801"/>
</dbReference>
<evidence type="ECO:0000313" key="12">
    <source>
        <dbReference type="WBParaSite" id="EVEC_0000925801-mRNA-1"/>
    </source>
</evidence>